<evidence type="ECO:0000313" key="1">
    <source>
        <dbReference type="EMBL" id="KRX14923.1"/>
    </source>
</evidence>
<reference evidence="1 2" key="1">
    <citation type="submission" date="2015-01" db="EMBL/GenBank/DDBJ databases">
        <title>Evolution of Trichinella species and genotypes.</title>
        <authorList>
            <person name="Korhonen P.K."/>
            <person name="Edoardo P."/>
            <person name="Giuseppe L.R."/>
            <person name="Gasser R.B."/>
        </authorList>
    </citation>
    <scope>NUCLEOTIDE SEQUENCE [LARGE SCALE GENOMIC DNA]</scope>
    <source>
        <strain evidence="1">ISS37</strain>
    </source>
</reference>
<proteinExistence type="predicted"/>
<keyword evidence="2" id="KW-1185">Reference proteome</keyword>
<protein>
    <submittedName>
        <fullName evidence="1">Uncharacterized protein</fullName>
    </submittedName>
</protein>
<gene>
    <name evidence="1" type="ORF">T07_4609</name>
</gene>
<dbReference type="EMBL" id="JYDL01000146">
    <property type="protein sequence ID" value="KRX14923.1"/>
    <property type="molecule type" value="Genomic_DNA"/>
</dbReference>
<accession>A0A0V0RK95</accession>
<dbReference type="Proteomes" id="UP000054630">
    <property type="component" value="Unassembled WGS sequence"/>
</dbReference>
<dbReference type="AlphaFoldDB" id="A0A0V0RK95"/>
<sequence length="80" mass="8640">MEKETYTIEKKTELSTVSQAGRWKNNGKFAKSTLVSYCTSGDAAIALLSSAAFATRSTPIQPVSPAQIQPALVDPAFVYR</sequence>
<comment type="caution">
    <text evidence="1">The sequence shown here is derived from an EMBL/GenBank/DDBJ whole genome shotgun (WGS) entry which is preliminary data.</text>
</comment>
<organism evidence="1 2">
    <name type="scientific">Trichinella nelsoni</name>
    <dbReference type="NCBI Taxonomy" id="6336"/>
    <lineage>
        <taxon>Eukaryota</taxon>
        <taxon>Metazoa</taxon>
        <taxon>Ecdysozoa</taxon>
        <taxon>Nematoda</taxon>
        <taxon>Enoplea</taxon>
        <taxon>Dorylaimia</taxon>
        <taxon>Trichinellida</taxon>
        <taxon>Trichinellidae</taxon>
        <taxon>Trichinella</taxon>
    </lineage>
</organism>
<evidence type="ECO:0000313" key="2">
    <source>
        <dbReference type="Proteomes" id="UP000054630"/>
    </source>
</evidence>
<name>A0A0V0RK95_9BILA</name>